<evidence type="ECO:0000313" key="2">
    <source>
        <dbReference type="EMBL" id="MBB6123978.1"/>
    </source>
</evidence>
<feature type="region of interest" description="Disordered" evidence="1">
    <location>
        <begin position="90"/>
        <end position="116"/>
    </location>
</feature>
<dbReference type="RefSeq" id="WP_184079545.1">
    <property type="nucleotide sequence ID" value="NZ_JACIJP010000002.1"/>
</dbReference>
<sequence>MITITGLSEAQERRIRLADNRIALLAGWDPDLVRSELDFVERSGLEAKRDFTSPIRQVIVARYVFLAHMIASIVFDWNIVGETTRGQSFMRSRRRTASSAAARTDIDASSSTTGSTQVRQRARSAFCILSGLTALYRTRESVAERL</sequence>
<evidence type="ECO:0000313" key="3">
    <source>
        <dbReference type="Proteomes" id="UP000552700"/>
    </source>
</evidence>
<protein>
    <submittedName>
        <fullName evidence="2">Uncharacterized protein</fullName>
    </submittedName>
</protein>
<reference evidence="2 3" key="1">
    <citation type="submission" date="2020-08" db="EMBL/GenBank/DDBJ databases">
        <title>Genomic Encyclopedia of Type Strains, Phase IV (KMG-IV): sequencing the most valuable type-strain genomes for metagenomic binning, comparative biology and taxonomic classification.</title>
        <authorList>
            <person name="Goeker M."/>
        </authorList>
    </citation>
    <scope>NUCLEOTIDE SEQUENCE [LARGE SCALE GENOMIC DNA]</scope>
    <source>
        <strain evidence="2 3">DSM 102255</strain>
    </source>
</reference>
<proteinExistence type="predicted"/>
<accession>A0A841J627</accession>
<evidence type="ECO:0000256" key="1">
    <source>
        <dbReference type="SAM" id="MobiDB-lite"/>
    </source>
</evidence>
<keyword evidence="3" id="KW-1185">Reference proteome</keyword>
<feature type="compositionally biased region" description="Low complexity" evidence="1">
    <location>
        <begin position="97"/>
        <end position="113"/>
    </location>
</feature>
<organism evidence="2 3">
    <name type="scientific">Sphingobium subterraneum</name>
    <dbReference type="NCBI Taxonomy" id="627688"/>
    <lineage>
        <taxon>Bacteria</taxon>
        <taxon>Pseudomonadati</taxon>
        <taxon>Pseudomonadota</taxon>
        <taxon>Alphaproteobacteria</taxon>
        <taxon>Sphingomonadales</taxon>
        <taxon>Sphingomonadaceae</taxon>
        <taxon>Sphingobium</taxon>
    </lineage>
</organism>
<dbReference type="AlphaFoldDB" id="A0A841J627"/>
<comment type="caution">
    <text evidence="2">The sequence shown here is derived from an EMBL/GenBank/DDBJ whole genome shotgun (WGS) entry which is preliminary data.</text>
</comment>
<dbReference type="EMBL" id="JACIJP010000002">
    <property type="protein sequence ID" value="MBB6123978.1"/>
    <property type="molecule type" value="Genomic_DNA"/>
</dbReference>
<name>A0A841J627_9SPHN</name>
<gene>
    <name evidence="2" type="ORF">FHS92_001707</name>
</gene>
<dbReference type="Proteomes" id="UP000552700">
    <property type="component" value="Unassembled WGS sequence"/>
</dbReference>